<evidence type="ECO:0000256" key="1">
    <source>
        <dbReference type="SAM" id="Phobius"/>
    </source>
</evidence>
<proteinExistence type="predicted"/>
<dbReference type="EMBL" id="FR718497">
    <property type="protein sequence ID" value="CBX69460.1"/>
    <property type="molecule type" value="Genomic_DNA"/>
</dbReference>
<accession>F4MUF2</accession>
<reference evidence="2" key="1">
    <citation type="journal article" date="2011" name="BMC Genomics">
        <title>Shotgun sequencing of Yersinia enterocolitica strain W22703 (biotype 2, serotype O:9): genomic evidence for oscillation between invertebrates and mammals.</title>
        <authorList>
            <person name="Fuchs T.M."/>
            <person name="Brandt K."/>
            <person name="Starke M."/>
            <person name="Rattei T."/>
        </authorList>
    </citation>
    <scope>NUCLEOTIDE SEQUENCE</scope>
</reference>
<protein>
    <submittedName>
        <fullName evidence="2">Uncharacterized protein</fullName>
    </submittedName>
</protein>
<dbReference type="AlphaFoldDB" id="F4MUF2"/>
<sequence>MGFVSRLISGYAGGYLFVCGIWLAWQWCKTQREKMTHLRADRNH</sequence>
<keyword evidence="1" id="KW-1133">Transmembrane helix</keyword>
<feature type="transmembrane region" description="Helical" evidence="1">
    <location>
        <begin position="6"/>
        <end position="25"/>
    </location>
</feature>
<gene>
    <name evidence="2" type="ORF">YEW_JC39740</name>
</gene>
<keyword evidence="1" id="KW-0472">Membrane</keyword>
<name>F4MUF2_YEREN</name>
<evidence type="ECO:0000313" key="2">
    <source>
        <dbReference type="EMBL" id="CBX69460.1"/>
    </source>
</evidence>
<keyword evidence="1" id="KW-0812">Transmembrane</keyword>
<organism evidence="2">
    <name type="scientific">Yersinia enterocolitica W22703</name>
    <dbReference type="NCBI Taxonomy" id="913028"/>
    <lineage>
        <taxon>Bacteria</taxon>
        <taxon>Pseudomonadati</taxon>
        <taxon>Pseudomonadota</taxon>
        <taxon>Gammaproteobacteria</taxon>
        <taxon>Enterobacterales</taxon>
        <taxon>Yersiniaceae</taxon>
        <taxon>Yersinia</taxon>
    </lineage>
</organism>